<keyword evidence="1" id="KW-0732">Signal</keyword>
<evidence type="ECO:0000313" key="2">
    <source>
        <dbReference type="EMBL" id="KAF2242144.1"/>
    </source>
</evidence>
<sequence>MTYKLLTTLAFFLTLSPTLALPTQQASAAKREAADATAADELITWAYDRTTNTQEKKREAADATSADELITWTYNHNTNTQEKREAEAAEDVSADELVTWLYGQNTNNQGQT</sequence>
<keyword evidence="3" id="KW-1185">Reference proteome</keyword>
<gene>
    <name evidence="2" type="ORF">BU26DRAFT_610502</name>
</gene>
<reference evidence="2" key="1">
    <citation type="journal article" date="2020" name="Stud. Mycol.">
        <title>101 Dothideomycetes genomes: a test case for predicting lifestyles and emergence of pathogens.</title>
        <authorList>
            <person name="Haridas S."/>
            <person name="Albert R."/>
            <person name="Binder M."/>
            <person name="Bloem J."/>
            <person name="Labutti K."/>
            <person name="Salamov A."/>
            <person name="Andreopoulos B."/>
            <person name="Baker S."/>
            <person name="Barry K."/>
            <person name="Bills G."/>
            <person name="Bluhm B."/>
            <person name="Cannon C."/>
            <person name="Castanera R."/>
            <person name="Culley D."/>
            <person name="Daum C."/>
            <person name="Ezra D."/>
            <person name="Gonzalez J."/>
            <person name="Henrissat B."/>
            <person name="Kuo A."/>
            <person name="Liang C."/>
            <person name="Lipzen A."/>
            <person name="Lutzoni F."/>
            <person name="Magnuson J."/>
            <person name="Mondo S."/>
            <person name="Nolan M."/>
            <person name="Ohm R."/>
            <person name="Pangilinan J."/>
            <person name="Park H.-J."/>
            <person name="Ramirez L."/>
            <person name="Alfaro M."/>
            <person name="Sun H."/>
            <person name="Tritt A."/>
            <person name="Yoshinaga Y."/>
            <person name="Zwiers L.-H."/>
            <person name="Turgeon B."/>
            <person name="Goodwin S."/>
            <person name="Spatafora J."/>
            <person name="Crous P."/>
            <person name="Grigoriev I."/>
        </authorList>
    </citation>
    <scope>NUCLEOTIDE SEQUENCE</scope>
    <source>
        <strain evidence="2">CBS 122368</strain>
    </source>
</reference>
<dbReference type="RefSeq" id="XP_033677148.1">
    <property type="nucleotide sequence ID" value="XM_033835999.1"/>
</dbReference>
<name>A0A6A6HVC5_9PLEO</name>
<evidence type="ECO:0000256" key="1">
    <source>
        <dbReference type="SAM" id="SignalP"/>
    </source>
</evidence>
<feature type="signal peptide" evidence="1">
    <location>
        <begin position="1"/>
        <end position="20"/>
    </location>
</feature>
<dbReference type="Proteomes" id="UP000800094">
    <property type="component" value="Unassembled WGS sequence"/>
</dbReference>
<dbReference type="EMBL" id="ML987209">
    <property type="protein sequence ID" value="KAF2242144.1"/>
    <property type="molecule type" value="Genomic_DNA"/>
</dbReference>
<accession>A0A6A6HVC5</accession>
<dbReference type="AlphaFoldDB" id="A0A6A6HVC5"/>
<protein>
    <submittedName>
        <fullName evidence="2">Uncharacterized protein</fullName>
    </submittedName>
</protein>
<feature type="chain" id="PRO_5025361535" evidence="1">
    <location>
        <begin position="21"/>
        <end position="112"/>
    </location>
</feature>
<evidence type="ECO:0000313" key="3">
    <source>
        <dbReference type="Proteomes" id="UP000800094"/>
    </source>
</evidence>
<organism evidence="2 3">
    <name type="scientific">Trematosphaeria pertusa</name>
    <dbReference type="NCBI Taxonomy" id="390896"/>
    <lineage>
        <taxon>Eukaryota</taxon>
        <taxon>Fungi</taxon>
        <taxon>Dikarya</taxon>
        <taxon>Ascomycota</taxon>
        <taxon>Pezizomycotina</taxon>
        <taxon>Dothideomycetes</taxon>
        <taxon>Pleosporomycetidae</taxon>
        <taxon>Pleosporales</taxon>
        <taxon>Massarineae</taxon>
        <taxon>Trematosphaeriaceae</taxon>
        <taxon>Trematosphaeria</taxon>
    </lineage>
</organism>
<dbReference type="GeneID" id="54589329"/>
<proteinExistence type="predicted"/>